<keyword evidence="7" id="KW-0809">Transit peptide</keyword>
<evidence type="ECO:0000256" key="7">
    <source>
        <dbReference type="ARBA" id="ARBA00022946"/>
    </source>
</evidence>
<comment type="similarity">
    <text evidence="3">Belongs to the RETICULATA family.</text>
</comment>
<keyword evidence="4" id="KW-0150">Chloroplast</keyword>
<keyword evidence="9 10" id="KW-0472">Membrane</keyword>
<feature type="non-terminal residue" evidence="11">
    <location>
        <position position="248"/>
    </location>
</feature>
<reference evidence="11 12" key="1">
    <citation type="submission" date="2020-02" db="EMBL/GenBank/DDBJ databases">
        <title>Draft genome sequence of Haematococcus lacustris strain NIES-144.</title>
        <authorList>
            <person name="Morimoto D."/>
            <person name="Nakagawa S."/>
            <person name="Yoshida T."/>
            <person name="Sawayama S."/>
        </authorList>
    </citation>
    <scope>NUCLEOTIDE SEQUENCE [LARGE SCALE GENOMIC DNA]</scope>
    <source>
        <strain evidence="11 12">NIES-144</strain>
    </source>
</reference>
<dbReference type="Proteomes" id="UP000485058">
    <property type="component" value="Unassembled WGS sequence"/>
</dbReference>
<proteinExistence type="inferred from homology"/>
<evidence type="ECO:0000256" key="2">
    <source>
        <dbReference type="ARBA" id="ARBA00004229"/>
    </source>
</evidence>
<keyword evidence="6 10" id="KW-0812">Transmembrane</keyword>
<dbReference type="Pfam" id="PF11891">
    <property type="entry name" value="RETICULATA-like"/>
    <property type="match status" value="1"/>
</dbReference>
<evidence type="ECO:0000256" key="10">
    <source>
        <dbReference type="SAM" id="Phobius"/>
    </source>
</evidence>
<evidence type="ECO:0000256" key="4">
    <source>
        <dbReference type="ARBA" id="ARBA00022528"/>
    </source>
</evidence>
<evidence type="ECO:0000256" key="8">
    <source>
        <dbReference type="ARBA" id="ARBA00022989"/>
    </source>
</evidence>
<dbReference type="AlphaFoldDB" id="A0A699YZD7"/>
<feature type="transmembrane region" description="Helical" evidence="10">
    <location>
        <begin position="125"/>
        <end position="146"/>
    </location>
</feature>
<evidence type="ECO:0000256" key="5">
    <source>
        <dbReference type="ARBA" id="ARBA00022640"/>
    </source>
</evidence>
<evidence type="ECO:0000256" key="1">
    <source>
        <dbReference type="ARBA" id="ARBA00004141"/>
    </source>
</evidence>
<evidence type="ECO:0000313" key="12">
    <source>
        <dbReference type="Proteomes" id="UP000485058"/>
    </source>
</evidence>
<accession>A0A699YZD7</accession>
<dbReference type="GO" id="GO:0016020">
    <property type="term" value="C:membrane"/>
    <property type="evidence" value="ECO:0007669"/>
    <property type="project" value="UniProtKB-SubCell"/>
</dbReference>
<comment type="caution">
    <text evidence="11">The sequence shown here is derived from an EMBL/GenBank/DDBJ whole genome shotgun (WGS) entry which is preliminary data.</text>
</comment>
<sequence>RPGVPAQSFRERLLGDPSFPVKVAIECGIGVVTKVTAESTKRGDSFWPEIDFVGANVVMAIIADFMLTWIPAPTLSYVPRQVSNNALLTFLSRCPDNAFQRVPAGMEPFTLLQRMGAIARNGGKLLGVGFGASMLGVGITNVLIALRQMMDPGWAPPNKPQDVLATSAAYGVYMSVSSNLRYQLIAGVIEERGIETIFKGQHQLCHVLSFIVRTANTFVGSLLWVDFVRLCGMQKAAAPAVVAATLQQ</sequence>
<keyword evidence="8 10" id="KW-1133">Transmembrane helix</keyword>
<keyword evidence="12" id="KW-1185">Reference proteome</keyword>
<keyword evidence="5" id="KW-0934">Plastid</keyword>
<dbReference type="InterPro" id="IPR021825">
    <property type="entry name" value="RETICULATA-related"/>
</dbReference>
<dbReference type="PANTHER" id="PTHR31620:SF8">
    <property type="entry name" value="PROTEIN RETICULATA-RELATED 4, CHLOROPLASTIC-LIKE"/>
    <property type="match status" value="1"/>
</dbReference>
<evidence type="ECO:0000256" key="3">
    <source>
        <dbReference type="ARBA" id="ARBA00010793"/>
    </source>
</evidence>
<dbReference type="EMBL" id="BLLF01000470">
    <property type="protein sequence ID" value="GFH12124.1"/>
    <property type="molecule type" value="Genomic_DNA"/>
</dbReference>
<evidence type="ECO:0000256" key="9">
    <source>
        <dbReference type="ARBA" id="ARBA00023136"/>
    </source>
</evidence>
<dbReference type="GO" id="GO:0009507">
    <property type="term" value="C:chloroplast"/>
    <property type="evidence" value="ECO:0007669"/>
    <property type="project" value="UniProtKB-SubCell"/>
</dbReference>
<name>A0A699YZD7_HAELA</name>
<organism evidence="11 12">
    <name type="scientific">Haematococcus lacustris</name>
    <name type="common">Green alga</name>
    <name type="synonym">Haematococcus pluvialis</name>
    <dbReference type="NCBI Taxonomy" id="44745"/>
    <lineage>
        <taxon>Eukaryota</taxon>
        <taxon>Viridiplantae</taxon>
        <taxon>Chlorophyta</taxon>
        <taxon>core chlorophytes</taxon>
        <taxon>Chlorophyceae</taxon>
        <taxon>CS clade</taxon>
        <taxon>Chlamydomonadales</taxon>
        <taxon>Haematococcaceae</taxon>
        <taxon>Haematococcus</taxon>
    </lineage>
</organism>
<evidence type="ECO:0000313" key="11">
    <source>
        <dbReference type="EMBL" id="GFH12124.1"/>
    </source>
</evidence>
<dbReference type="PANTHER" id="PTHR31620">
    <property type="entry name" value="PROTEIN RETICULATA-RELATED 2, CHLOROPLASTIC-RELATED"/>
    <property type="match status" value="1"/>
</dbReference>
<evidence type="ECO:0000256" key="6">
    <source>
        <dbReference type="ARBA" id="ARBA00022692"/>
    </source>
</evidence>
<gene>
    <name evidence="11" type="ORF">HaLaN_07756</name>
</gene>
<feature type="non-terminal residue" evidence="11">
    <location>
        <position position="1"/>
    </location>
</feature>
<protein>
    <submittedName>
        <fullName evidence="11">Uncharacterized protein</fullName>
    </submittedName>
</protein>
<comment type="subcellular location">
    <subcellularLocation>
        <location evidence="1">Membrane</location>
        <topology evidence="1">Multi-pass membrane protein</topology>
    </subcellularLocation>
    <subcellularLocation>
        <location evidence="2">Plastid</location>
        <location evidence="2">Chloroplast</location>
    </subcellularLocation>
</comment>